<protein>
    <submittedName>
        <fullName evidence="3">DUF3450 family protein</fullName>
    </submittedName>
</protein>
<feature type="chain" id="PRO_5046864486" evidence="2">
    <location>
        <begin position="23"/>
        <end position="253"/>
    </location>
</feature>
<feature type="coiled-coil region" evidence="1">
    <location>
        <begin position="61"/>
        <end position="95"/>
    </location>
</feature>
<evidence type="ECO:0000256" key="1">
    <source>
        <dbReference type="SAM" id="Coils"/>
    </source>
</evidence>
<dbReference type="RefSeq" id="WP_308984771.1">
    <property type="nucleotide sequence ID" value="NZ_JARXIC010000010.1"/>
</dbReference>
<accession>A0ABU1AHJ7</accession>
<feature type="signal peptide" evidence="2">
    <location>
        <begin position="1"/>
        <end position="22"/>
    </location>
</feature>
<gene>
    <name evidence="3" type="ORF">QEH59_07635</name>
</gene>
<evidence type="ECO:0000256" key="2">
    <source>
        <dbReference type="SAM" id="SignalP"/>
    </source>
</evidence>
<reference evidence="3 4" key="1">
    <citation type="submission" date="2023-04" db="EMBL/GenBank/DDBJ databases">
        <title>A novel bacteria isolated from coastal sediment.</title>
        <authorList>
            <person name="Liu X.-J."/>
            <person name="Du Z.-J."/>
        </authorList>
    </citation>
    <scope>NUCLEOTIDE SEQUENCE [LARGE SCALE GENOMIC DNA]</scope>
    <source>
        <strain evidence="3 4">SDUM461004</strain>
    </source>
</reference>
<dbReference type="Pfam" id="PF11932">
    <property type="entry name" value="DUF3450"/>
    <property type="match status" value="1"/>
</dbReference>
<proteinExistence type="predicted"/>
<dbReference type="EMBL" id="JARXIC010000010">
    <property type="protein sequence ID" value="MDQ8194291.1"/>
    <property type="molecule type" value="Genomic_DNA"/>
</dbReference>
<keyword evidence="4" id="KW-1185">Reference proteome</keyword>
<comment type="caution">
    <text evidence="3">The sequence shown here is derived from an EMBL/GenBank/DDBJ whole genome shotgun (WGS) entry which is preliminary data.</text>
</comment>
<dbReference type="Proteomes" id="UP001243717">
    <property type="component" value="Unassembled WGS sequence"/>
</dbReference>
<dbReference type="InterPro" id="IPR016866">
    <property type="entry name" value="UCP028069"/>
</dbReference>
<organism evidence="3 4">
    <name type="scientific">Thalassobacterium sedimentorum</name>
    <dbReference type="NCBI Taxonomy" id="3041258"/>
    <lineage>
        <taxon>Bacteria</taxon>
        <taxon>Pseudomonadati</taxon>
        <taxon>Verrucomicrobiota</taxon>
        <taxon>Opitutia</taxon>
        <taxon>Puniceicoccales</taxon>
        <taxon>Coraliomargaritaceae</taxon>
        <taxon>Thalassobacterium</taxon>
    </lineage>
</organism>
<name>A0ABU1AHJ7_9BACT</name>
<evidence type="ECO:0000313" key="4">
    <source>
        <dbReference type="Proteomes" id="UP001243717"/>
    </source>
</evidence>
<keyword evidence="1" id="KW-0175">Coiled coil</keyword>
<sequence length="253" mass="28142">MKKPLLQILALGCALAPFSLSAQNKVTETRDTLDKWVETRQIISEEKADWKVEQSILSDTITLLNNELERLNKSLEELEASATAADEDRSQLASQKDELTEAAGVVEANIGGLETQLKRIIKTFPQPLTDKIKPLIRRLPEDSANTELSLGERVQNIVGILSQADKFNTTITQTSESREIGDGRIVEVRTLYWGLAMAYYVDASGEYAGIGFPGTDGWEWPQDNEKGAEIKRLIDVYEGSEDISFVEVPARIN</sequence>
<evidence type="ECO:0000313" key="3">
    <source>
        <dbReference type="EMBL" id="MDQ8194291.1"/>
    </source>
</evidence>
<keyword evidence="2" id="KW-0732">Signal</keyword>